<dbReference type="EnsemblPlants" id="TuG1812G0700003316.01.T01">
    <property type="protein sequence ID" value="TuG1812G0700003316.01.T01"/>
    <property type="gene ID" value="TuG1812G0700003316.01"/>
</dbReference>
<reference evidence="2" key="3">
    <citation type="submission" date="2022-06" db="UniProtKB">
        <authorList>
            <consortium name="EnsemblPlants"/>
        </authorList>
    </citation>
    <scope>IDENTIFICATION</scope>
</reference>
<evidence type="ECO:0000313" key="2">
    <source>
        <dbReference type="EnsemblPlants" id="TuG1812G0700003316.01.T01"/>
    </source>
</evidence>
<feature type="region of interest" description="Disordered" evidence="1">
    <location>
        <begin position="12"/>
        <end position="87"/>
    </location>
</feature>
<proteinExistence type="predicted"/>
<sequence>MVGLVLHASEMRAKMSSVASSDSPVWPRRSMPLPQLPARNGATHHILPNFIGGGPPTAPPPPGSRWRNSPVTPHGCTTLSHSPSLSF</sequence>
<feature type="compositionally biased region" description="Polar residues" evidence="1">
    <location>
        <begin position="66"/>
        <end position="87"/>
    </location>
</feature>
<reference evidence="3" key="1">
    <citation type="journal article" date="2013" name="Nature">
        <title>Draft genome of the wheat A-genome progenitor Triticum urartu.</title>
        <authorList>
            <person name="Ling H.Q."/>
            <person name="Zhao S."/>
            <person name="Liu D."/>
            <person name="Wang J."/>
            <person name="Sun H."/>
            <person name="Zhang C."/>
            <person name="Fan H."/>
            <person name="Li D."/>
            <person name="Dong L."/>
            <person name="Tao Y."/>
            <person name="Gao C."/>
            <person name="Wu H."/>
            <person name="Li Y."/>
            <person name="Cui Y."/>
            <person name="Guo X."/>
            <person name="Zheng S."/>
            <person name="Wang B."/>
            <person name="Yu K."/>
            <person name="Liang Q."/>
            <person name="Yang W."/>
            <person name="Lou X."/>
            <person name="Chen J."/>
            <person name="Feng M."/>
            <person name="Jian J."/>
            <person name="Zhang X."/>
            <person name="Luo G."/>
            <person name="Jiang Y."/>
            <person name="Liu J."/>
            <person name="Wang Z."/>
            <person name="Sha Y."/>
            <person name="Zhang B."/>
            <person name="Wu H."/>
            <person name="Tang D."/>
            <person name="Shen Q."/>
            <person name="Xue P."/>
            <person name="Zou S."/>
            <person name="Wang X."/>
            <person name="Liu X."/>
            <person name="Wang F."/>
            <person name="Yang Y."/>
            <person name="An X."/>
            <person name="Dong Z."/>
            <person name="Zhang K."/>
            <person name="Zhang X."/>
            <person name="Luo M.C."/>
            <person name="Dvorak J."/>
            <person name="Tong Y."/>
            <person name="Wang J."/>
            <person name="Yang H."/>
            <person name="Li Z."/>
            <person name="Wang D."/>
            <person name="Zhang A."/>
            <person name="Wang J."/>
        </authorList>
    </citation>
    <scope>NUCLEOTIDE SEQUENCE</scope>
    <source>
        <strain evidence="3">cv. G1812</strain>
    </source>
</reference>
<organism evidence="2 3">
    <name type="scientific">Triticum urartu</name>
    <name type="common">Red wild einkorn</name>
    <name type="synonym">Crithodium urartu</name>
    <dbReference type="NCBI Taxonomy" id="4572"/>
    <lineage>
        <taxon>Eukaryota</taxon>
        <taxon>Viridiplantae</taxon>
        <taxon>Streptophyta</taxon>
        <taxon>Embryophyta</taxon>
        <taxon>Tracheophyta</taxon>
        <taxon>Spermatophyta</taxon>
        <taxon>Magnoliopsida</taxon>
        <taxon>Liliopsida</taxon>
        <taxon>Poales</taxon>
        <taxon>Poaceae</taxon>
        <taxon>BOP clade</taxon>
        <taxon>Pooideae</taxon>
        <taxon>Triticodae</taxon>
        <taxon>Triticeae</taxon>
        <taxon>Triticinae</taxon>
        <taxon>Triticum</taxon>
    </lineage>
</organism>
<dbReference type="Gramene" id="TuG1812G0700003316.01.T01">
    <property type="protein sequence ID" value="TuG1812G0700003316.01.T01"/>
    <property type="gene ID" value="TuG1812G0700003316.01"/>
</dbReference>
<evidence type="ECO:0000256" key="1">
    <source>
        <dbReference type="SAM" id="MobiDB-lite"/>
    </source>
</evidence>
<accession>A0A8R7R1T1</accession>
<protein>
    <submittedName>
        <fullName evidence="2">Uncharacterized protein</fullName>
    </submittedName>
</protein>
<reference evidence="2" key="2">
    <citation type="submission" date="2018-03" db="EMBL/GenBank/DDBJ databases">
        <title>The Triticum urartu genome reveals the dynamic nature of wheat genome evolution.</title>
        <authorList>
            <person name="Ling H."/>
            <person name="Ma B."/>
            <person name="Shi X."/>
            <person name="Liu H."/>
            <person name="Dong L."/>
            <person name="Sun H."/>
            <person name="Cao Y."/>
            <person name="Gao Q."/>
            <person name="Zheng S."/>
            <person name="Li Y."/>
            <person name="Yu Y."/>
            <person name="Du H."/>
            <person name="Qi M."/>
            <person name="Li Y."/>
            <person name="Yu H."/>
            <person name="Cui Y."/>
            <person name="Wang N."/>
            <person name="Chen C."/>
            <person name="Wu H."/>
            <person name="Zhao Y."/>
            <person name="Zhang J."/>
            <person name="Li Y."/>
            <person name="Zhou W."/>
            <person name="Zhang B."/>
            <person name="Hu W."/>
            <person name="Eijk M."/>
            <person name="Tang J."/>
            <person name="Witsenboer H."/>
            <person name="Zhao S."/>
            <person name="Li Z."/>
            <person name="Zhang A."/>
            <person name="Wang D."/>
            <person name="Liang C."/>
        </authorList>
    </citation>
    <scope>NUCLEOTIDE SEQUENCE [LARGE SCALE GENOMIC DNA]</scope>
    <source>
        <strain evidence="2">cv. G1812</strain>
    </source>
</reference>
<keyword evidence="3" id="KW-1185">Reference proteome</keyword>
<name>A0A8R7R1T1_TRIUA</name>
<evidence type="ECO:0000313" key="3">
    <source>
        <dbReference type="Proteomes" id="UP000015106"/>
    </source>
</evidence>
<dbReference type="AlphaFoldDB" id="A0A8R7R1T1"/>
<dbReference type="Proteomes" id="UP000015106">
    <property type="component" value="Chromosome 7"/>
</dbReference>